<sequence length="143" mass="14970">MPHGPAPLVPVIVPPPVIGRPPPPSMSGTSTPSRGNSIQSQGNNVGRPKEGQQGVGPTGGTGFLPPLKNSQNWGINGNRCENSPLECNKGGCMVEATVIHGFCCGCAKSQDRVPFACPATVPCPEDLDELCLTYEDMMNCCCY</sequence>
<dbReference type="EMBL" id="OC319995">
    <property type="protein sequence ID" value="CAD7406925.1"/>
    <property type="molecule type" value="Genomic_DNA"/>
</dbReference>
<reference evidence="2" key="1">
    <citation type="submission" date="2020-11" db="EMBL/GenBank/DDBJ databases">
        <authorList>
            <person name="Tran Van P."/>
        </authorList>
    </citation>
    <scope>NUCLEOTIDE SEQUENCE</scope>
</reference>
<protein>
    <submittedName>
        <fullName evidence="2">Uncharacterized protein</fullName>
    </submittedName>
</protein>
<accession>A0A7R9D5F5</accession>
<dbReference type="AlphaFoldDB" id="A0A7R9D5F5"/>
<feature type="compositionally biased region" description="Gly residues" evidence="1">
    <location>
        <begin position="53"/>
        <end position="62"/>
    </location>
</feature>
<feature type="region of interest" description="Disordered" evidence="1">
    <location>
        <begin position="1"/>
        <end position="74"/>
    </location>
</feature>
<proteinExistence type="predicted"/>
<gene>
    <name evidence="2" type="ORF">TCEB3V08_LOCUS8758</name>
</gene>
<feature type="compositionally biased region" description="Pro residues" evidence="1">
    <location>
        <begin position="1"/>
        <end position="25"/>
    </location>
</feature>
<organism evidence="2">
    <name type="scientific">Timema cristinae</name>
    <name type="common">Walking stick</name>
    <dbReference type="NCBI Taxonomy" id="61476"/>
    <lineage>
        <taxon>Eukaryota</taxon>
        <taxon>Metazoa</taxon>
        <taxon>Ecdysozoa</taxon>
        <taxon>Arthropoda</taxon>
        <taxon>Hexapoda</taxon>
        <taxon>Insecta</taxon>
        <taxon>Pterygota</taxon>
        <taxon>Neoptera</taxon>
        <taxon>Polyneoptera</taxon>
        <taxon>Phasmatodea</taxon>
        <taxon>Timematodea</taxon>
        <taxon>Timematoidea</taxon>
        <taxon>Timematidae</taxon>
        <taxon>Timema</taxon>
    </lineage>
</organism>
<name>A0A7R9D5F5_TIMCR</name>
<evidence type="ECO:0000256" key="1">
    <source>
        <dbReference type="SAM" id="MobiDB-lite"/>
    </source>
</evidence>
<feature type="compositionally biased region" description="Low complexity" evidence="1">
    <location>
        <begin position="26"/>
        <end position="35"/>
    </location>
</feature>
<evidence type="ECO:0000313" key="2">
    <source>
        <dbReference type="EMBL" id="CAD7406925.1"/>
    </source>
</evidence>